<evidence type="ECO:0000313" key="2">
    <source>
        <dbReference type="Proteomes" id="UP000265520"/>
    </source>
</evidence>
<dbReference type="Proteomes" id="UP000265520">
    <property type="component" value="Unassembled WGS sequence"/>
</dbReference>
<organism evidence="1 2">
    <name type="scientific">Trifolium medium</name>
    <dbReference type="NCBI Taxonomy" id="97028"/>
    <lineage>
        <taxon>Eukaryota</taxon>
        <taxon>Viridiplantae</taxon>
        <taxon>Streptophyta</taxon>
        <taxon>Embryophyta</taxon>
        <taxon>Tracheophyta</taxon>
        <taxon>Spermatophyta</taxon>
        <taxon>Magnoliopsida</taxon>
        <taxon>eudicotyledons</taxon>
        <taxon>Gunneridae</taxon>
        <taxon>Pentapetalae</taxon>
        <taxon>rosids</taxon>
        <taxon>fabids</taxon>
        <taxon>Fabales</taxon>
        <taxon>Fabaceae</taxon>
        <taxon>Papilionoideae</taxon>
        <taxon>50 kb inversion clade</taxon>
        <taxon>NPAAA clade</taxon>
        <taxon>Hologalegina</taxon>
        <taxon>IRL clade</taxon>
        <taxon>Trifolieae</taxon>
        <taxon>Trifolium</taxon>
    </lineage>
</organism>
<comment type="caution">
    <text evidence="1">The sequence shown here is derived from an EMBL/GenBank/DDBJ whole genome shotgun (WGS) entry which is preliminary data.</text>
</comment>
<dbReference type="AlphaFoldDB" id="A0A392QXP0"/>
<proteinExistence type="predicted"/>
<sequence>MMQQKLSLIEEYKVEIRSILYSRQRRKRSSELVAKMKTKAMGDDWSLYKVEIRSVLHSRRRWKRSPELVVKMETTAMGDDWSLR</sequence>
<reference evidence="1 2" key="1">
    <citation type="journal article" date="2018" name="Front. Plant Sci.">
        <title>Red Clover (Trifolium pratense) and Zigzag Clover (T. medium) - A Picture of Genomic Similarities and Differences.</title>
        <authorList>
            <person name="Dluhosova J."/>
            <person name="Istvanek J."/>
            <person name="Nedelnik J."/>
            <person name="Repkova J."/>
        </authorList>
    </citation>
    <scope>NUCLEOTIDE SEQUENCE [LARGE SCALE GENOMIC DNA]</scope>
    <source>
        <strain evidence="2">cv. 10/8</strain>
        <tissue evidence="1">Leaf</tissue>
    </source>
</reference>
<name>A0A392QXP0_9FABA</name>
<accession>A0A392QXP0</accession>
<keyword evidence="2" id="KW-1185">Reference proteome</keyword>
<protein>
    <submittedName>
        <fullName evidence="1">Uncharacterized protein</fullName>
    </submittedName>
</protein>
<evidence type="ECO:0000313" key="1">
    <source>
        <dbReference type="EMBL" id="MCI28642.1"/>
    </source>
</evidence>
<dbReference type="EMBL" id="LXQA010167028">
    <property type="protein sequence ID" value="MCI28642.1"/>
    <property type="molecule type" value="Genomic_DNA"/>
</dbReference>